<accession>A0ABQ3PSZ8</accession>
<reference evidence="4" key="1">
    <citation type="submission" date="2024-05" db="EMBL/GenBank/DDBJ databases">
        <title>Whole genome shotgun sequence of Streptomyces hydrogenans NBRC 13475.</title>
        <authorList>
            <person name="Komaki H."/>
            <person name="Tamura T."/>
        </authorList>
    </citation>
    <scope>NUCLEOTIDE SEQUENCE</scope>
    <source>
        <strain evidence="4">NBRC 13475</strain>
    </source>
</reference>
<dbReference type="PANTHER" id="PTHR43000">
    <property type="entry name" value="DTDP-D-GLUCOSE 4,6-DEHYDRATASE-RELATED"/>
    <property type="match status" value="1"/>
</dbReference>
<evidence type="ECO:0000259" key="3">
    <source>
        <dbReference type="Pfam" id="PF01370"/>
    </source>
</evidence>
<dbReference type="Pfam" id="PF01370">
    <property type="entry name" value="Epimerase"/>
    <property type="match status" value="1"/>
</dbReference>
<feature type="compositionally biased region" description="Low complexity" evidence="2">
    <location>
        <begin position="258"/>
        <end position="272"/>
    </location>
</feature>
<feature type="domain" description="NAD-dependent epimerase/dehydratase" evidence="3">
    <location>
        <begin position="3"/>
        <end position="110"/>
    </location>
</feature>
<comment type="similarity">
    <text evidence="1">Belongs to the NAD(P)-dependent epimerase/dehydratase family.</text>
</comment>
<sequence>MRVLVTGGACFIGSHVVAELIGRGHDPVVFDMTEDGQDVRDPAAVRNALAGVDAVCHQAAKVGLGKDFGDAPGYVSVNDLGTAVLLAEMAEAGVRRLLLAGSMVVYGEGRYECAAHGVAKTSECEILDLVADGQPQDNELAQARAMEGRRAASVAVVMGSLVARALSTASSTHCTAAACKGRSDPTAFAESPRPSGCGRCALPAKQATHRATGAPVIRSRAPWRISSSSHSAGVRPTIFGWSKRRPALQAGARHDVHTSTSPPSHTGSPASAADRRDARYAAFVLP</sequence>
<dbReference type="InterPro" id="IPR001509">
    <property type="entry name" value="Epimerase_deHydtase"/>
</dbReference>
<keyword evidence="5" id="KW-1185">Reference proteome</keyword>
<gene>
    <name evidence="4" type="ORF">Shyd_95250</name>
</gene>
<name>A0ABQ3PSZ8_9ACTN</name>
<protein>
    <recommendedName>
        <fullName evidence="3">NAD-dependent epimerase/dehydratase domain-containing protein</fullName>
    </recommendedName>
</protein>
<dbReference type="EMBL" id="BNDW01000120">
    <property type="protein sequence ID" value="GHI28154.1"/>
    <property type="molecule type" value="Genomic_DNA"/>
</dbReference>
<dbReference type="InterPro" id="IPR036291">
    <property type="entry name" value="NAD(P)-bd_dom_sf"/>
</dbReference>
<evidence type="ECO:0000313" key="4">
    <source>
        <dbReference type="EMBL" id="GHI28154.1"/>
    </source>
</evidence>
<comment type="caution">
    <text evidence="4">The sequence shown here is derived from an EMBL/GenBank/DDBJ whole genome shotgun (WGS) entry which is preliminary data.</text>
</comment>
<dbReference type="SUPFAM" id="SSF51735">
    <property type="entry name" value="NAD(P)-binding Rossmann-fold domains"/>
    <property type="match status" value="1"/>
</dbReference>
<feature type="region of interest" description="Disordered" evidence="2">
    <location>
        <begin position="248"/>
        <end position="275"/>
    </location>
</feature>
<organism evidence="4 5">
    <name type="scientific">Streptomyces hydrogenans</name>
    <dbReference type="NCBI Taxonomy" id="1873719"/>
    <lineage>
        <taxon>Bacteria</taxon>
        <taxon>Bacillati</taxon>
        <taxon>Actinomycetota</taxon>
        <taxon>Actinomycetes</taxon>
        <taxon>Kitasatosporales</taxon>
        <taxon>Streptomycetaceae</taxon>
        <taxon>Streptomyces</taxon>
    </lineage>
</organism>
<evidence type="ECO:0000256" key="1">
    <source>
        <dbReference type="ARBA" id="ARBA00007637"/>
    </source>
</evidence>
<dbReference type="Gene3D" id="3.40.50.720">
    <property type="entry name" value="NAD(P)-binding Rossmann-like Domain"/>
    <property type="match status" value="1"/>
</dbReference>
<proteinExistence type="inferred from homology"/>
<evidence type="ECO:0000313" key="5">
    <source>
        <dbReference type="Proteomes" id="UP001052739"/>
    </source>
</evidence>
<evidence type="ECO:0000256" key="2">
    <source>
        <dbReference type="SAM" id="MobiDB-lite"/>
    </source>
</evidence>
<dbReference type="RefSeq" id="WP_190221668.1">
    <property type="nucleotide sequence ID" value="NZ_BNBS01000004.1"/>
</dbReference>
<dbReference type="Proteomes" id="UP001052739">
    <property type="component" value="Unassembled WGS sequence"/>
</dbReference>